<dbReference type="Gene3D" id="1.10.8.430">
    <property type="entry name" value="Helical domain of apoptotic protease-activating factors"/>
    <property type="match status" value="1"/>
</dbReference>
<dbReference type="InterPro" id="IPR036388">
    <property type="entry name" value="WH-like_DNA-bd_sf"/>
</dbReference>
<dbReference type="Pfam" id="PF23559">
    <property type="entry name" value="WHD_DRP"/>
    <property type="match status" value="1"/>
</dbReference>
<keyword evidence="2" id="KW-0547">Nucleotide-binding</keyword>
<organism evidence="9 11">
    <name type="scientific">Glycine soja</name>
    <name type="common">Wild soybean</name>
    <dbReference type="NCBI Taxonomy" id="3848"/>
    <lineage>
        <taxon>Eukaryota</taxon>
        <taxon>Viridiplantae</taxon>
        <taxon>Streptophyta</taxon>
        <taxon>Embryophyta</taxon>
        <taxon>Tracheophyta</taxon>
        <taxon>Spermatophyta</taxon>
        <taxon>Magnoliopsida</taxon>
        <taxon>eudicotyledons</taxon>
        <taxon>Gunneridae</taxon>
        <taxon>Pentapetalae</taxon>
        <taxon>rosids</taxon>
        <taxon>fabids</taxon>
        <taxon>Fabales</taxon>
        <taxon>Fabaceae</taxon>
        <taxon>Papilionoideae</taxon>
        <taxon>50 kb inversion clade</taxon>
        <taxon>NPAAA clade</taxon>
        <taxon>indigoferoid/millettioid clade</taxon>
        <taxon>Phaseoleae</taxon>
        <taxon>Glycine</taxon>
        <taxon>Glycine subgen. Soja</taxon>
    </lineage>
</organism>
<evidence type="ECO:0000313" key="11">
    <source>
        <dbReference type="Proteomes" id="UP000289340"/>
    </source>
</evidence>
<reference evidence="9 11" key="1">
    <citation type="submission" date="2018-09" db="EMBL/GenBank/DDBJ databases">
        <title>A high-quality reference genome of wild soybean provides a powerful tool to mine soybean genomes.</title>
        <authorList>
            <person name="Xie M."/>
            <person name="Chung C.Y.L."/>
            <person name="Li M.-W."/>
            <person name="Wong F.-L."/>
            <person name="Chan T.-F."/>
            <person name="Lam H.-M."/>
        </authorList>
    </citation>
    <scope>NUCLEOTIDE SEQUENCE [LARGE SCALE GENOMIC DNA]</scope>
    <source>
        <strain evidence="11">cv. W05</strain>
        <tissue evidence="9">Hypocotyl of etiolated seedlings</tissue>
    </source>
</reference>
<dbReference type="PANTHER" id="PTHR23155:SF1052">
    <property type="entry name" value="DISEASE RESISTANCE PROTEIN RPM1"/>
    <property type="match status" value="1"/>
</dbReference>
<evidence type="ECO:0000259" key="8">
    <source>
        <dbReference type="Pfam" id="PF23598"/>
    </source>
</evidence>
<name>A0A445FR32_GLYSO</name>
<feature type="region of interest" description="Disordered" evidence="4">
    <location>
        <begin position="134"/>
        <end position="156"/>
    </location>
</feature>
<dbReference type="Gene3D" id="1.10.10.10">
    <property type="entry name" value="Winged helix-like DNA-binding domain superfamily/Winged helix DNA-binding domain"/>
    <property type="match status" value="1"/>
</dbReference>
<dbReference type="InterPro" id="IPR055414">
    <property type="entry name" value="LRR_R13L4/SHOC2-like"/>
</dbReference>
<dbReference type="Pfam" id="PF00931">
    <property type="entry name" value="NB-ARC"/>
    <property type="match status" value="1"/>
</dbReference>
<dbReference type="Pfam" id="PF18052">
    <property type="entry name" value="Rx_N"/>
    <property type="match status" value="1"/>
</dbReference>
<keyword evidence="11" id="KW-1185">Reference proteome</keyword>
<dbReference type="GO" id="GO:0098542">
    <property type="term" value="P:defense response to other organism"/>
    <property type="evidence" value="ECO:0007669"/>
    <property type="project" value="TreeGrafter"/>
</dbReference>
<evidence type="ECO:0000256" key="4">
    <source>
        <dbReference type="SAM" id="MobiDB-lite"/>
    </source>
</evidence>
<dbReference type="InterPro" id="IPR044974">
    <property type="entry name" value="Disease_R_plants"/>
</dbReference>
<dbReference type="Gramene" id="XM_028358140.1">
    <property type="protein sequence ID" value="XP_028213941.1"/>
    <property type="gene ID" value="LOC114396240"/>
</dbReference>
<dbReference type="SUPFAM" id="SSF52540">
    <property type="entry name" value="P-loop containing nucleoside triphosphate hydrolases"/>
    <property type="match status" value="1"/>
</dbReference>
<feature type="domain" description="NB-ARC" evidence="5">
    <location>
        <begin position="181"/>
        <end position="359"/>
    </location>
</feature>
<sequence length="908" mass="103441">MDKLKEIAASLAVDYLLPPLKKAVNSVMEVPKDVADMKDKLDGIQAIIHDADKMAAAEDSKSCDEIKAKVKQLVETSFRMEDIVDEYTIHEEKQLGDDPGCAALPCKAIDFVKTTASRLQFAYMNEDVKSEFGGIKERNGSEDSSQIQSSGGNQNIPFDNLRMAPLYLKEAEVVGFDGPRDTLEKWLKEGQEKRTVISVVGMGGLGKTTLAKKVFDKVRTHFTLHAWITVSQSYTIEGLLRNMLLKFAEEEKRVVDHSQSVPTMDQINKMDKWSLTDEVRNHLRHKRYVVVFDDVWNTLFWQEMEFALIDDENGSRILMTTRNQDVVNSCKRSAVIQVHELQPLTLEKSLELFYTKAFGSDFNGRCPSNLKDISTEIVKKCQGLPLAIVVIGCLLFDEKREILKWQRFYQNLSCELGKNPSLSPVKRILGFSYHDLPYNLKPCFLYFGIYPEDYKVERGRLILQWIAEGFVKSEATETLEEVAEKYLNELIQRSLVQVSSFTKGGKIKSCGVHDLVHEIIREKNEDLSFCHSASERENLSRSGMIRRLTIASGSNNLVGSVVNSNIRSLHVFSDEELSESSVKRMPTNYRLLRVLHFEGDSLYNYVPLTENFGDLSLLTYLSFRNSKIVNLPKSIGVLHNLETLDLRESHVLMMPREFYKLKKLRHLLGFRLPIEGSIGDLTSLETLCEVEANHDTEEVMKGLERLTQLRVLGLTLVPPHHKSSLCSLINKMQRLDKLYITTPLALFMRIDLQFDVCAPVLQKVRIVGGLKEFPNWVAKLQNLVTLSLRRTYLTVDPLPLLKELPYLSSLFINRSAYEGKVLQFPNRGFQNLKQILLGSLFILKSIVIEDGALPSLEKFKLVGIPELKEVPSGLYKLPKLEVFHAINMSDEFQENFNLNRGQGQWIIE</sequence>
<dbReference type="Gramene" id="XM_028358142.1">
    <property type="protein sequence ID" value="XP_028213943.1"/>
    <property type="gene ID" value="LOC114396240"/>
</dbReference>
<dbReference type="AlphaFoldDB" id="A0A445FR32"/>
<feature type="domain" description="Disease resistance N-terminal" evidence="6">
    <location>
        <begin position="10"/>
        <end position="94"/>
    </location>
</feature>
<dbReference type="PRINTS" id="PR00364">
    <property type="entry name" value="DISEASERSIST"/>
</dbReference>
<dbReference type="Gene3D" id="3.80.10.10">
    <property type="entry name" value="Ribonuclease Inhibitor"/>
    <property type="match status" value="1"/>
</dbReference>
<dbReference type="InterPro" id="IPR041118">
    <property type="entry name" value="Rx_N"/>
</dbReference>
<evidence type="ECO:0000259" key="6">
    <source>
        <dbReference type="Pfam" id="PF18052"/>
    </source>
</evidence>
<feature type="domain" description="Disease resistance protein winged helix" evidence="7">
    <location>
        <begin position="449"/>
        <end position="520"/>
    </location>
</feature>
<dbReference type="InterPro" id="IPR032675">
    <property type="entry name" value="LRR_dom_sf"/>
</dbReference>
<dbReference type="InterPro" id="IPR002182">
    <property type="entry name" value="NB-ARC"/>
</dbReference>
<gene>
    <name evidence="9" type="ORF">D0Y65_047962</name>
</gene>
<protein>
    <submittedName>
        <fullName evidence="9">Disease resistance protein RPM1 isoform A</fullName>
    </submittedName>
    <submittedName>
        <fullName evidence="10">Disease resistance protein RPM1 isoform B</fullName>
    </submittedName>
</protein>
<dbReference type="Proteomes" id="UP000289340">
    <property type="component" value="Chromosome 18"/>
</dbReference>
<dbReference type="Gene3D" id="3.40.50.300">
    <property type="entry name" value="P-loop containing nucleotide triphosphate hydrolases"/>
    <property type="match status" value="1"/>
</dbReference>
<evidence type="ECO:0000313" key="10">
    <source>
        <dbReference type="EMBL" id="RZB51343.1"/>
    </source>
</evidence>
<evidence type="ECO:0000313" key="9">
    <source>
        <dbReference type="EMBL" id="RZB51342.1"/>
    </source>
</evidence>
<comment type="caution">
    <text evidence="9">The sequence shown here is derived from an EMBL/GenBank/DDBJ whole genome shotgun (WGS) entry which is preliminary data.</text>
</comment>
<dbReference type="Gramene" id="XM_028358141.1">
    <property type="protein sequence ID" value="XP_028213942.1"/>
    <property type="gene ID" value="LOC114396240"/>
</dbReference>
<dbReference type="Pfam" id="PF23598">
    <property type="entry name" value="LRR_14"/>
    <property type="match status" value="1"/>
</dbReference>
<dbReference type="EMBL" id="QZWG01000018">
    <property type="protein sequence ID" value="RZB51342.1"/>
    <property type="molecule type" value="Genomic_DNA"/>
</dbReference>
<dbReference type="FunFam" id="1.10.10.10:FF:000322">
    <property type="entry name" value="Probable disease resistance protein At1g63360"/>
    <property type="match status" value="1"/>
</dbReference>
<evidence type="ECO:0000256" key="3">
    <source>
        <dbReference type="ARBA" id="ARBA00022821"/>
    </source>
</evidence>
<keyword evidence="3" id="KW-0611">Plant defense</keyword>
<dbReference type="InterPro" id="IPR027417">
    <property type="entry name" value="P-loop_NTPase"/>
</dbReference>
<dbReference type="FunFam" id="3.40.50.300:FF:001091">
    <property type="entry name" value="Probable disease resistance protein At1g61300"/>
    <property type="match status" value="1"/>
</dbReference>
<evidence type="ECO:0000256" key="1">
    <source>
        <dbReference type="ARBA" id="ARBA00022737"/>
    </source>
</evidence>
<dbReference type="GO" id="GO:0043531">
    <property type="term" value="F:ADP binding"/>
    <property type="evidence" value="ECO:0007669"/>
    <property type="project" value="InterPro"/>
</dbReference>
<feature type="domain" description="Disease resistance R13L4/SHOC-2-like LRR" evidence="8">
    <location>
        <begin position="566"/>
        <end position="884"/>
    </location>
</feature>
<dbReference type="SUPFAM" id="SSF52058">
    <property type="entry name" value="L domain-like"/>
    <property type="match status" value="1"/>
</dbReference>
<proteinExistence type="predicted"/>
<keyword evidence="1" id="KW-0677">Repeat</keyword>
<evidence type="ECO:0000256" key="2">
    <source>
        <dbReference type="ARBA" id="ARBA00022741"/>
    </source>
</evidence>
<evidence type="ECO:0000259" key="7">
    <source>
        <dbReference type="Pfam" id="PF23559"/>
    </source>
</evidence>
<accession>A0A445FR32</accession>
<evidence type="ECO:0000259" key="5">
    <source>
        <dbReference type="Pfam" id="PF00931"/>
    </source>
</evidence>
<dbReference type="InterPro" id="IPR042197">
    <property type="entry name" value="Apaf_helical"/>
</dbReference>
<dbReference type="InterPro" id="IPR058922">
    <property type="entry name" value="WHD_DRP"/>
</dbReference>
<dbReference type="PANTHER" id="PTHR23155">
    <property type="entry name" value="DISEASE RESISTANCE PROTEIN RP"/>
    <property type="match status" value="1"/>
</dbReference>
<feature type="compositionally biased region" description="Low complexity" evidence="4">
    <location>
        <begin position="144"/>
        <end position="156"/>
    </location>
</feature>
<dbReference type="Gene3D" id="1.20.5.4130">
    <property type="match status" value="1"/>
</dbReference>
<dbReference type="EMBL" id="QZWG01000018">
    <property type="protein sequence ID" value="RZB51343.1"/>
    <property type="molecule type" value="Genomic_DNA"/>
</dbReference>